<evidence type="ECO:0000313" key="8">
    <source>
        <dbReference type="EMBL" id="PJF34577.1"/>
    </source>
</evidence>
<evidence type="ECO:0000256" key="6">
    <source>
        <dbReference type="HAMAP-Rule" id="MF_00402"/>
    </source>
</evidence>
<dbReference type="Pfam" id="PF01245">
    <property type="entry name" value="Ribosomal_L19"/>
    <property type="match status" value="1"/>
</dbReference>
<gene>
    <name evidence="6" type="primary">rplS</name>
    <name evidence="8" type="ORF">CUN49_14970</name>
</gene>
<dbReference type="PANTHER" id="PTHR15680">
    <property type="entry name" value="RIBOSOMAL PROTEIN L19"/>
    <property type="match status" value="1"/>
</dbReference>
<dbReference type="GO" id="GO:0003735">
    <property type="term" value="F:structural constituent of ribosome"/>
    <property type="evidence" value="ECO:0007669"/>
    <property type="project" value="InterPro"/>
</dbReference>
<sequence>MKQELIKSFDAPDRGFPPIAVGDTVKVHVRVVEGNKERIQVFQGLVIRHHGGGQNELFTVRRIASHGIGVERTFLYRSPRIEKIEVLRHAKVRRAQLYYMRNLSGKAARLKERRTLTAPSEKSEEAQE</sequence>
<dbReference type="HAMAP" id="MF_00402">
    <property type="entry name" value="Ribosomal_bL19"/>
    <property type="match status" value="1"/>
</dbReference>
<evidence type="ECO:0000256" key="2">
    <source>
        <dbReference type="ARBA" id="ARBA00005781"/>
    </source>
</evidence>
<dbReference type="EMBL" id="PGTM01000336">
    <property type="protein sequence ID" value="PJF34577.1"/>
    <property type="molecule type" value="Genomic_DNA"/>
</dbReference>
<dbReference type="GO" id="GO:0006412">
    <property type="term" value="P:translation"/>
    <property type="evidence" value="ECO:0007669"/>
    <property type="project" value="UniProtKB-UniRule"/>
</dbReference>
<evidence type="ECO:0000256" key="5">
    <source>
        <dbReference type="ARBA" id="ARBA00035171"/>
    </source>
</evidence>
<dbReference type="PIRSF" id="PIRSF002191">
    <property type="entry name" value="Ribosomal_L19"/>
    <property type="match status" value="1"/>
</dbReference>
<reference evidence="8 9" key="1">
    <citation type="submission" date="2017-11" db="EMBL/GenBank/DDBJ databases">
        <title>Evolution of Phototrophy in the Chloroflexi Phylum Driven by Horizontal Gene Transfer.</title>
        <authorList>
            <person name="Ward L.M."/>
            <person name="Hemp J."/>
            <person name="Shih P.M."/>
            <person name="Mcglynn S.E."/>
            <person name="Fischer W."/>
        </authorList>
    </citation>
    <scope>NUCLEOTIDE SEQUENCE [LARGE SCALE GENOMIC DNA]</scope>
    <source>
        <strain evidence="8">JP3_13</strain>
    </source>
</reference>
<keyword evidence="4 6" id="KW-0687">Ribonucleoprotein</keyword>
<organism evidence="8 9">
    <name type="scientific">Candidatus Thermofonsia Clade 1 bacterium</name>
    <dbReference type="NCBI Taxonomy" id="2364210"/>
    <lineage>
        <taxon>Bacteria</taxon>
        <taxon>Bacillati</taxon>
        <taxon>Chloroflexota</taxon>
        <taxon>Candidatus Thermofontia</taxon>
        <taxon>Candidatus Thermofonsia Clade 1</taxon>
    </lineage>
</organism>
<dbReference type="NCBIfam" id="TIGR01024">
    <property type="entry name" value="rplS_bact"/>
    <property type="match status" value="1"/>
</dbReference>
<dbReference type="Proteomes" id="UP000229681">
    <property type="component" value="Unassembled WGS sequence"/>
</dbReference>
<dbReference type="InterPro" id="IPR008991">
    <property type="entry name" value="Translation_prot_SH3-like_sf"/>
</dbReference>
<protein>
    <recommendedName>
        <fullName evidence="5 6">Large ribosomal subunit protein bL19</fullName>
    </recommendedName>
</protein>
<comment type="similarity">
    <text evidence="2 6 7">Belongs to the bacterial ribosomal protein bL19 family.</text>
</comment>
<name>A0A2M8PAK4_9CHLR</name>
<dbReference type="InterPro" id="IPR001857">
    <property type="entry name" value="Ribosomal_bL19"/>
</dbReference>
<comment type="function">
    <text evidence="1 6 7">This protein is located at the 30S-50S ribosomal subunit interface and may play a role in the structure and function of the aminoacyl-tRNA binding site.</text>
</comment>
<evidence type="ECO:0000256" key="1">
    <source>
        <dbReference type="ARBA" id="ARBA00002349"/>
    </source>
</evidence>
<accession>A0A2M8PAK4</accession>
<proteinExistence type="inferred from homology"/>
<dbReference type="PRINTS" id="PR00061">
    <property type="entry name" value="RIBOSOMALL19"/>
</dbReference>
<evidence type="ECO:0000313" key="9">
    <source>
        <dbReference type="Proteomes" id="UP000229681"/>
    </source>
</evidence>
<evidence type="ECO:0000256" key="4">
    <source>
        <dbReference type="ARBA" id="ARBA00023274"/>
    </source>
</evidence>
<dbReference type="SUPFAM" id="SSF50104">
    <property type="entry name" value="Translation proteins SH3-like domain"/>
    <property type="match status" value="1"/>
</dbReference>
<dbReference type="InterPro" id="IPR038657">
    <property type="entry name" value="Ribosomal_bL19_sf"/>
</dbReference>
<dbReference type="AlphaFoldDB" id="A0A2M8PAK4"/>
<comment type="caution">
    <text evidence="8">The sequence shown here is derived from an EMBL/GenBank/DDBJ whole genome shotgun (WGS) entry which is preliminary data.</text>
</comment>
<dbReference type="GO" id="GO:0022625">
    <property type="term" value="C:cytosolic large ribosomal subunit"/>
    <property type="evidence" value="ECO:0007669"/>
    <property type="project" value="TreeGrafter"/>
</dbReference>
<dbReference type="Gene3D" id="2.30.30.790">
    <property type="match status" value="1"/>
</dbReference>
<evidence type="ECO:0000256" key="3">
    <source>
        <dbReference type="ARBA" id="ARBA00022980"/>
    </source>
</evidence>
<keyword evidence="3 6" id="KW-0689">Ribosomal protein</keyword>
<evidence type="ECO:0000256" key="7">
    <source>
        <dbReference type="RuleBase" id="RU000559"/>
    </source>
</evidence>
<dbReference type="PANTHER" id="PTHR15680:SF9">
    <property type="entry name" value="LARGE RIBOSOMAL SUBUNIT PROTEIN BL19M"/>
    <property type="match status" value="1"/>
</dbReference>